<protein>
    <submittedName>
        <fullName evidence="1">Uncharacterized protein</fullName>
    </submittedName>
</protein>
<evidence type="ECO:0000313" key="1">
    <source>
        <dbReference type="EMBL" id="KAB0685936.1"/>
    </source>
</evidence>
<comment type="caution">
    <text evidence="1">The sequence shown here is derived from an EMBL/GenBank/DDBJ whole genome shotgun (WGS) entry which is preliminary data.</text>
</comment>
<evidence type="ECO:0000313" key="2">
    <source>
        <dbReference type="Proteomes" id="UP000473571"/>
    </source>
</evidence>
<organism evidence="1 2">
    <name type="scientific">Burkholderia territorii</name>
    <dbReference type="NCBI Taxonomy" id="1503055"/>
    <lineage>
        <taxon>Bacteria</taxon>
        <taxon>Pseudomonadati</taxon>
        <taxon>Pseudomonadota</taxon>
        <taxon>Betaproteobacteria</taxon>
        <taxon>Burkholderiales</taxon>
        <taxon>Burkholderiaceae</taxon>
        <taxon>Burkholderia</taxon>
        <taxon>Burkholderia cepacia complex</taxon>
    </lineage>
</organism>
<sequence length="101" mass="11033">MELTSRGTVWDGLAKFVSLVDLVLVSFTAWKAILGNRRPSSPMHPGTAFPAASVVVSKLCRCQQAETKQETFDDQLVLAYSGLGTDPSPQNCPLWKRKIPA</sequence>
<dbReference type="AlphaFoldDB" id="A0A6L3NMI4"/>
<dbReference type="EMBL" id="VZOL01000012">
    <property type="protein sequence ID" value="KAB0685936.1"/>
    <property type="molecule type" value="Genomic_DNA"/>
</dbReference>
<reference evidence="1 2" key="1">
    <citation type="submission" date="2019-09" db="EMBL/GenBank/DDBJ databases">
        <title>Draft genome sequences of 48 bacterial type strains from the CCUG.</title>
        <authorList>
            <person name="Tunovic T."/>
            <person name="Pineiro-Iglesias B."/>
            <person name="Unosson C."/>
            <person name="Inganas E."/>
            <person name="Ohlen M."/>
            <person name="Cardew S."/>
            <person name="Jensie-Markopoulos S."/>
            <person name="Salva-Serra F."/>
            <person name="Jaen-Luchoro D."/>
            <person name="Karlsson R."/>
            <person name="Svensson-Stadler L."/>
            <person name="Chun J."/>
            <person name="Moore E."/>
        </authorList>
    </citation>
    <scope>NUCLEOTIDE SEQUENCE [LARGE SCALE GENOMIC DNA]</scope>
    <source>
        <strain evidence="1 2">CCUG 65687</strain>
    </source>
</reference>
<gene>
    <name evidence="1" type="ORF">F7R13_02485</name>
</gene>
<accession>A0A6L3NMI4</accession>
<dbReference type="RefSeq" id="WP_151003260.1">
    <property type="nucleotide sequence ID" value="NZ_CABVPO010000035.1"/>
</dbReference>
<dbReference type="Proteomes" id="UP000473571">
    <property type="component" value="Unassembled WGS sequence"/>
</dbReference>
<proteinExistence type="predicted"/>
<name>A0A6L3NMI4_9BURK</name>